<reference evidence="3" key="2">
    <citation type="submission" date="2015-01" db="EMBL/GenBank/DDBJ databases">
        <title>Evolutionary Origins and Diversification of the Mycorrhizal Mutualists.</title>
        <authorList>
            <consortium name="DOE Joint Genome Institute"/>
            <consortium name="Mycorrhizal Genomics Consortium"/>
            <person name="Kohler A."/>
            <person name="Kuo A."/>
            <person name="Nagy L.G."/>
            <person name="Floudas D."/>
            <person name="Copeland A."/>
            <person name="Barry K.W."/>
            <person name="Cichocki N."/>
            <person name="Veneault-Fourrey C."/>
            <person name="LaButti K."/>
            <person name="Lindquist E.A."/>
            <person name="Lipzen A."/>
            <person name="Lundell T."/>
            <person name="Morin E."/>
            <person name="Murat C."/>
            <person name="Riley R."/>
            <person name="Ohm R."/>
            <person name="Sun H."/>
            <person name="Tunlid A."/>
            <person name="Henrissat B."/>
            <person name="Grigoriev I.V."/>
            <person name="Hibbett D.S."/>
            <person name="Martin F."/>
        </authorList>
    </citation>
    <scope>NUCLEOTIDE SEQUENCE [LARGE SCALE GENOMIC DNA]</scope>
    <source>
        <strain evidence="3">Marx 270</strain>
    </source>
</reference>
<proteinExistence type="predicted"/>
<dbReference type="PANTHER" id="PTHR17630:SF44">
    <property type="entry name" value="PROTEIN AIM2"/>
    <property type="match status" value="1"/>
</dbReference>
<dbReference type="PANTHER" id="PTHR17630">
    <property type="entry name" value="DIENELACTONE HYDROLASE"/>
    <property type="match status" value="1"/>
</dbReference>
<evidence type="ECO:0000259" key="1">
    <source>
        <dbReference type="Pfam" id="PF01738"/>
    </source>
</evidence>
<dbReference type="FunCoup" id="A0A0C3NYF5">
    <property type="interactions" value="25"/>
</dbReference>
<dbReference type="Proteomes" id="UP000054217">
    <property type="component" value="Unassembled WGS sequence"/>
</dbReference>
<keyword evidence="3" id="KW-1185">Reference proteome</keyword>
<dbReference type="STRING" id="870435.A0A0C3NYF5"/>
<dbReference type="HOGENOM" id="CLU_054590_2_2_1"/>
<feature type="domain" description="Dienelactone hydrolase" evidence="1">
    <location>
        <begin position="82"/>
        <end position="280"/>
    </location>
</feature>
<reference evidence="2 3" key="1">
    <citation type="submission" date="2014-04" db="EMBL/GenBank/DDBJ databases">
        <authorList>
            <consortium name="DOE Joint Genome Institute"/>
            <person name="Kuo A."/>
            <person name="Kohler A."/>
            <person name="Costa M.D."/>
            <person name="Nagy L.G."/>
            <person name="Floudas D."/>
            <person name="Copeland A."/>
            <person name="Barry K.W."/>
            <person name="Cichocki N."/>
            <person name="Veneault-Fourrey C."/>
            <person name="LaButti K."/>
            <person name="Lindquist E.A."/>
            <person name="Lipzen A."/>
            <person name="Lundell T."/>
            <person name="Morin E."/>
            <person name="Murat C."/>
            <person name="Sun H."/>
            <person name="Tunlid A."/>
            <person name="Henrissat B."/>
            <person name="Grigoriev I.V."/>
            <person name="Hibbett D.S."/>
            <person name="Martin F."/>
            <person name="Nordberg H.P."/>
            <person name="Cantor M.N."/>
            <person name="Hua S.X."/>
        </authorList>
    </citation>
    <scope>NUCLEOTIDE SEQUENCE [LARGE SCALE GENOMIC DNA]</scope>
    <source>
        <strain evidence="2 3">Marx 270</strain>
    </source>
</reference>
<sequence length="302" mass="33369">MAPGAHEQQLDMTLLVGYRLGHKFRFEQTRYNLQRYLRVSIALISHPGSTHKVEMSCSDCVAGKQYLGSPQGKTEILGGVSCYVGTPTGEYDHTKALILLTDIFGVKFSNNLLLVDDFAKKGYWTIAPDYLHGDPAPPYAFNNPKFNVQAWTQNHTPEATRPPIDKVIQALKDQGVTSLAVTGYCFGGRYAIDLACDQVVDVIVVAHPSQVVVPTTFETFAQKAKAPFLLEMGNEDNEISVPQQEEIDTILGGGKYAPGYKRDCWPGCPHGFAVRGDMLEPQQFAGKEGSFINSIAWLQLYF</sequence>
<dbReference type="Gene3D" id="3.40.50.1820">
    <property type="entry name" value="alpha/beta hydrolase"/>
    <property type="match status" value="1"/>
</dbReference>
<dbReference type="EMBL" id="KN831998">
    <property type="protein sequence ID" value="KIO00184.1"/>
    <property type="molecule type" value="Genomic_DNA"/>
</dbReference>
<dbReference type="InParanoid" id="A0A0C3NYF5"/>
<dbReference type="AlphaFoldDB" id="A0A0C3NYF5"/>
<name>A0A0C3NYF5_PISTI</name>
<dbReference type="GO" id="GO:0016787">
    <property type="term" value="F:hydrolase activity"/>
    <property type="evidence" value="ECO:0007669"/>
    <property type="project" value="InterPro"/>
</dbReference>
<evidence type="ECO:0000313" key="3">
    <source>
        <dbReference type="Proteomes" id="UP000054217"/>
    </source>
</evidence>
<dbReference type="SUPFAM" id="SSF53474">
    <property type="entry name" value="alpha/beta-Hydrolases"/>
    <property type="match status" value="1"/>
</dbReference>
<gene>
    <name evidence="2" type="ORF">M404DRAFT_1004114</name>
</gene>
<evidence type="ECO:0000313" key="2">
    <source>
        <dbReference type="EMBL" id="KIO00184.1"/>
    </source>
</evidence>
<dbReference type="InterPro" id="IPR029058">
    <property type="entry name" value="AB_hydrolase_fold"/>
</dbReference>
<dbReference type="InterPro" id="IPR002925">
    <property type="entry name" value="Dienelactn_hydro"/>
</dbReference>
<dbReference type="OrthoDB" id="17560at2759"/>
<protein>
    <recommendedName>
        <fullName evidence="1">Dienelactone hydrolase domain-containing protein</fullName>
    </recommendedName>
</protein>
<organism evidence="2 3">
    <name type="scientific">Pisolithus tinctorius Marx 270</name>
    <dbReference type="NCBI Taxonomy" id="870435"/>
    <lineage>
        <taxon>Eukaryota</taxon>
        <taxon>Fungi</taxon>
        <taxon>Dikarya</taxon>
        <taxon>Basidiomycota</taxon>
        <taxon>Agaricomycotina</taxon>
        <taxon>Agaricomycetes</taxon>
        <taxon>Agaricomycetidae</taxon>
        <taxon>Boletales</taxon>
        <taxon>Sclerodermatineae</taxon>
        <taxon>Pisolithaceae</taxon>
        <taxon>Pisolithus</taxon>
    </lineage>
</organism>
<accession>A0A0C3NYF5</accession>
<dbReference type="Pfam" id="PF01738">
    <property type="entry name" value="DLH"/>
    <property type="match status" value="1"/>
</dbReference>